<dbReference type="RefSeq" id="WP_170098774.1">
    <property type="nucleotide sequence ID" value="NZ_WOWA01000011.1"/>
</dbReference>
<comment type="caution">
    <text evidence="5">Lacks conserved residue(s) required for the propagation of feature annotation.</text>
</comment>
<protein>
    <submittedName>
        <fullName evidence="9">GAF domain-containing protein</fullName>
    </submittedName>
</protein>
<dbReference type="PANTHER" id="PTHR34236:SF1">
    <property type="entry name" value="DIMETHYL SULFOXIDE REDUCTASE TRANSCRIPTIONAL ACTIVATOR"/>
    <property type="match status" value="1"/>
</dbReference>
<feature type="coiled-coil region" evidence="6">
    <location>
        <begin position="534"/>
        <end position="561"/>
    </location>
</feature>
<dbReference type="Pfam" id="PF13185">
    <property type="entry name" value="GAF_2"/>
    <property type="match status" value="2"/>
</dbReference>
<dbReference type="Gene3D" id="3.30.450.40">
    <property type="match status" value="2"/>
</dbReference>
<dbReference type="InterPro" id="IPR007050">
    <property type="entry name" value="HTH_bacterioopsin"/>
</dbReference>
<comment type="caution">
    <text evidence="9">The sequence shown here is derived from an EMBL/GenBank/DDBJ whole genome shotgun (WGS) entry which is preliminary data.</text>
</comment>
<dbReference type="InterPro" id="IPR011006">
    <property type="entry name" value="CheY-like_superfamily"/>
</dbReference>
<feature type="domain" description="PAS" evidence="8">
    <location>
        <begin position="270"/>
        <end position="325"/>
    </location>
</feature>
<dbReference type="PANTHER" id="PTHR34236">
    <property type="entry name" value="DIMETHYL SULFOXIDE REDUCTASE TRANSCRIPTIONAL ACTIVATOR"/>
    <property type="match status" value="1"/>
</dbReference>
<evidence type="ECO:0000256" key="6">
    <source>
        <dbReference type="SAM" id="Coils"/>
    </source>
</evidence>
<reference evidence="9" key="1">
    <citation type="submission" date="2019-12" db="EMBL/GenBank/DDBJ databases">
        <title>Whole genome sequencing of Haloarcula argentinensis strain pws5.</title>
        <authorList>
            <person name="Verma D.K."/>
            <person name="Gopal K."/>
            <person name="Prasad E.S."/>
        </authorList>
    </citation>
    <scope>NUCLEOTIDE SEQUENCE</scope>
    <source>
        <strain evidence="9">Pws5</strain>
    </source>
</reference>
<dbReference type="AlphaFoldDB" id="A0A847UTC9"/>
<dbReference type="PROSITE" id="PS50112">
    <property type="entry name" value="PAS"/>
    <property type="match status" value="1"/>
</dbReference>
<dbReference type="InterPro" id="IPR029016">
    <property type="entry name" value="GAF-like_dom_sf"/>
</dbReference>
<dbReference type="SMART" id="SM00065">
    <property type="entry name" value="GAF"/>
    <property type="match status" value="2"/>
</dbReference>
<feature type="domain" description="Response regulatory" evidence="7">
    <location>
        <begin position="12"/>
        <end position="126"/>
    </location>
</feature>
<dbReference type="CDD" id="cd00130">
    <property type="entry name" value="PAS"/>
    <property type="match status" value="1"/>
</dbReference>
<dbReference type="InterPro" id="IPR003018">
    <property type="entry name" value="GAF"/>
</dbReference>
<dbReference type="InterPro" id="IPR000014">
    <property type="entry name" value="PAS"/>
</dbReference>
<dbReference type="Gene3D" id="3.30.450.20">
    <property type="entry name" value="PAS domain"/>
    <property type="match status" value="2"/>
</dbReference>
<dbReference type="Pfam" id="PF08448">
    <property type="entry name" value="PAS_4"/>
    <property type="match status" value="1"/>
</dbReference>
<evidence type="ECO:0000256" key="5">
    <source>
        <dbReference type="PROSITE-ProRule" id="PRU00169"/>
    </source>
</evidence>
<keyword evidence="3" id="KW-0805">Transcription regulation</keyword>
<name>A0A847UTC9_HALAR</name>
<dbReference type="GO" id="GO:0000160">
    <property type="term" value="P:phosphorelay signal transduction system"/>
    <property type="evidence" value="ECO:0007669"/>
    <property type="project" value="InterPro"/>
</dbReference>
<dbReference type="Gene3D" id="3.40.50.2300">
    <property type="match status" value="1"/>
</dbReference>
<dbReference type="SUPFAM" id="SSF52172">
    <property type="entry name" value="CheY-like"/>
    <property type="match status" value="1"/>
</dbReference>
<evidence type="ECO:0000256" key="3">
    <source>
        <dbReference type="ARBA" id="ARBA00023015"/>
    </source>
</evidence>
<dbReference type="Pfam" id="PF04967">
    <property type="entry name" value="HTH_10"/>
    <property type="match status" value="1"/>
</dbReference>
<evidence type="ECO:0000259" key="7">
    <source>
        <dbReference type="PROSITE" id="PS50110"/>
    </source>
</evidence>
<dbReference type="InterPro" id="IPR035965">
    <property type="entry name" value="PAS-like_dom_sf"/>
</dbReference>
<dbReference type="SUPFAM" id="SSF55781">
    <property type="entry name" value="GAF domain-like"/>
    <property type="match status" value="2"/>
</dbReference>
<evidence type="ECO:0000313" key="10">
    <source>
        <dbReference type="Proteomes" id="UP000641625"/>
    </source>
</evidence>
<dbReference type="SMART" id="SM00091">
    <property type="entry name" value="PAS"/>
    <property type="match status" value="2"/>
</dbReference>
<dbReference type="Pfam" id="PF13426">
    <property type="entry name" value="PAS_9"/>
    <property type="match status" value="1"/>
</dbReference>
<keyword evidence="6" id="KW-0175">Coiled coil</keyword>
<evidence type="ECO:0000313" key="9">
    <source>
        <dbReference type="EMBL" id="NLV15408.1"/>
    </source>
</evidence>
<evidence type="ECO:0000256" key="1">
    <source>
        <dbReference type="ARBA" id="ARBA00022679"/>
    </source>
</evidence>
<keyword evidence="4" id="KW-0804">Transcription</keyword>
<evidence type="ECO:0000259" key="8">
    <source>
        <dbReference type="PROSITE" id="PS50112"/>
    </source>
</evidence>
<dbReference type="Proteomes" id="UP000641625">
    <property type="component" value="Unassembled WGS sequence"/>
</dbReference>
<dbReference type="InterPro" id="IPR031803">
    <property type="entry name" value="BAT_GAF/HTH-assoc"/>
</dbReference>
<keyword evidence="1" id="KW-0808">Transferase</keyword>
<evidence type="ECO:0000256" key="4">
    <source>
        <dbReference type="ARBA" id="ARBA00023163"/>
    </source>
</evidence>
<dbReference type="InterPro" id="IPR001789">
    <property type="entry name" value="Sig_transdc_resp-reg_receiver"/>
</dbReference>
<dbReference type="InterPro" id="IPR013656">
    <property type="entry name" value="PAS_4"/>
</dbReference>
<dbReference type="CDD" id="cd00156">
    <property type="entry name" value="REC"/>
    <property type="match status" value="1"/>
</dbReference>
<dbReference type="Pfam" id="PF15915">
    <property type="entry name" value="BAT"/>
    <property type="match status" value="1"/>
</dbReference>
<dbReference type="EMBL" id="WOWA01000011">
    <property type="protein sequence ID" value="NLV15408.1"/>
    <property type="molecule type" value="Genomic_DNA"/>
</dbReference>
<proteinExistence type="predicted"/>
<dbReference type="SUPFAM" id="SSF55785">
    <property type="entry name" value="PYP-like sensor domain (PAS domain)"/>
    <property type="match status" value="2"/>
</dbReference>
<organism evidence="9 10">
    <name type="scientific">Haloarcula argentinensis</name>
    <dbReference type="NCBI Taxonomy" id="43776"/>
    <lineage>
        <taxon>Archaea</taxon>
        <taxon>Methanobacteriati</taxon>
        <taxon>Methanobacteriota</taxon>
        <taxon>Stenosarchaea group</taxon>
        <taxon>Halobacteria</taxon>
        <taxon>Halobacteriales</taxon>
        <taxon>Haloarculaceae</taxon>
        <taxon>Haloarcula</taxon>
    </lineage>
</organism>
<dbReference type="PROSITE" id="PS50110">
    <property type="entry name" value="RESPONSE_REGULATORY"/>
    <property type="match status" value="1"/>
</dbReference>
<accession>A0A847UTC9</accession>
<gene>
    <name evidence="9" type="ORF">GOC77_19285</name>
</gene>
<keyword evidence="2" id="KW-0418">Kinase</keyword>
<sequence length="955" mass="104709">MSDAGSPLDTAQVLVVGSTNWSEPFSAALSASTEATIHTATTTADALDTVRQQSVDCLVTGATPDDESGIELVRQLRDVASDLPVVLGTTDGSEALASEAIQAGVSDYVPLSGTDGPRIDDLIERTEKTLQSAQRAITQRERARQFDAVFQDAQTATWVLDPDGSLARVNQTGQAMIAEAVDAVIGDLFWTLPCWSQSEATERDIRKLVEAARDGQFGNAVVHRPTTATDRVIELSVRPVRNDFGDVTSIVIEGIDITEQVTLDRDLRQSEELHRVTLSNMTDTVLMTNEDGEYTYVCPNVHFIFGYTDDEIRGQETIDTLLGEDLFDRAELAEKGVLKNIECTVTDKAGHEHTLLVNVREVAIQGGTLLYSCRDITKRKQREEALATLQETARKFLYTETNQEIAQHIVDDVLSVFDVSANAIYLHDAETNELQPVAQSQAMTEHHGPLPAVRTNDDTLPSHSFVNDETLVFDDVHTSDRLENRATDLRSVMFIPLGNHGVFVSGSTAVGVFDDVTQELTDLLAATAEAALDRVARESQLREQDRELQRQNEQLTALNHINNTIREIDQTIVSAETQEEINHTVCERLTDTDRFKFAWIGSVDPGGTTVEPRAWAGNEQGYLDSQSIAVADSETEPAGQTAATGDVTMIPNVAADLRNAPWRSDALTRDFLSVLSIPLVYNDLRHGILTIYADTKDAFDETTRTVLRELGETIASALSAIERKHALLTTSVTRVEFDIDDERFLLSRLARSAGCSLSYEGGIQHAPAGNSVFVTVEDADVQTVAAAAADMTSIDDVTQISDDDAGSGVLRLELSQPFLALELADHGAIFRAATADPDGTTLVVDVPQSVDVRNIAQLVDSTFSGVKLKRKETLERGIEQDRSSEFFTDLTERQLEVIQTAYYSGYFESPRTKSGEDIAAMLEISPPAFYQHVRTVQRKLFTTLFEDRSVSGLES</sequence>
<evidence type="ECO:0000256" key="2">
    <source>
        <dbReference type="ARBA" id="ARBA00022777"/>
    </source>
</evidence>
<dbReference type="GO" id="GO:0016301">
    <property type="term" value="F:kinase activity"/>
    <property type="evidence" value="ECO:0007669"/>
    <property type="project" value="UniProtKB-KW"/>
</dbReference>
<dbReference type="NCBIfam" id="TIGR00229">
    <property type="entry name" value="sensory_box"/>
    <property type="match status" value="2"/>
</dbReference>
<dbReference type="Pfam" id="PF00072">
    <property type="entry name" value="Response_reg"/>
    <property type="match status" value="1"/>
</dbReference>